<reference evidence="3 4" key="1">
    <citation type="submission" date="2017-04" db="EMBL/GenBank/DDBJ databases">
        <authorList>
            <person name="Afonso C.L."/>
            <person name="Miller P.J."/>
            <person name="Scott M.A."/>
            <person name="Spackman E."/>
            <person name="Goraichik I."/>
            <person name="Dimitrov K.M."/>
            <person name="Suarez D.L."/>
            <person name="Swayne D.E."/>
        </authorList>
    </citation>
    <scope>NUCLEOTIDE SEQUENCE [LARGE SCALE GENOMIC DNA]</scope>
    <source>
        <strain evidence="3 4">N3/975</strain>
    </source>
</reference>
<dbReference type="InterPro" id="IPR001466">
    <property type="entry name" value="Beta-lactam-related"/>
</dbReference>
<dbReference type="PANTHER" id="PTHR43283:SF11">
    <property type="entry name" value="BETA-LACTAMASE-RELATED DOMAIN-CONTAINING PROTEIN"/>
    <property type="match status" value="1"/>
</dbReference>
<dbReference type="Gene3D" id="3.40.710.10">
    <property type="entry name" value="DD-peptidase/beta-lactamase superfamily"/>
    <property type="match status" value="1"/>
</dbReference>
<dbReference type="SUPFAM" id="SSF56601">
    <property type="entry name" value="beta-lactamase/transpeptidase-like"/>
    <property type="match status" value="1"/>
</dbReference>
<name>A0A1X7HR50_9BACL</name>
<dbReference type="AlphaFoldDB" id="A0A1X7HR50"/>
<dbReference type="PANTHER" id="PTHR43283">
    <property type="entry name" value="BETA-LACTAMASE-RELATED"/>
    <property type="match status" value="1"/>
</dbReference>
<evidence type="ECO:0000259" key="2">
    <source>
        <dbReference type="Pfam" id="PF00144"/>
    </source>
</evidence>
<sequence length="379" mass="40984">MSLDYIEEGAETLELEPDSVKAACRAIDREIEAGTAPGAVLAVVYRGREWMYTTGYANPEQRMHVQEDTLYDCASLTKVVVTLPLILSLIDEGILALGTTISSWLPEFGAAGKEEVTVGQLLTHTSGLQADMNLHSHGWSMERMWEAINQVALQREPQTAVVYSDLGYLILGRLVEEVLGMPIDEAARIRIFEPLGMKRTAFSPIIDSKSRCAATEYDDEFGGHLCGVVHDEKARALGGACGHAGLFASAGDLARYARMWQEGGLVPDDSSTPSGSAQYQRILSRAAVGMSIQSHTIGIPDANRGLGWVLKGDRMDASGDWMSTRSYGHTGFTGTSLWIDPDHDLAAVLLTNRVYGGRSGSVASLRARVHNALTAAVRT</sequence>
<gene>
    <name evidence="3" type="ORF">SAMN05661091_5106</name>
</gene>
<dbReference type="Proteomes" id="UP000192940">
    <property type="component" value="Chromosome I"/>
</dbReference>
<protein>
    <submittedName>
        <fullName evidence="3">CubicO group peptidase, beta-lactamase class C family</fullName>
    </submittedName>
</protein>
<evidence type="ECO:0000313" key="4">
    <source>
        <dbReference type="Proteomes" id="UP000192940"/>
    </source>
</evidence>
<feature type="domain" description="Beta-lactamase-related" evidence="2">
    <location>
        <begin position="28"/>
        <end position="367"/>
    </location>
</feature>
<dbReference type="STRING" id="1313296.SAMN05661091_5106"/>
<dbReference type="RefSeq" id="WP_208915766.1">
    <property type="nucleotide sequence ID" value="NZ_LT840184.1"/>
</dbReference>
<dbReference type="InterPro" id="IPR012338">
    <property type="entry name" value="Beta-lactam/transpept-like"/>
</dbReference>
<dbReference type="Pfam" id="PF00144">
    <property type="entry name" value="Beta-lactamase"/>
    <property type="match status" value="1"/>
</dbReference>
<proteinExistence type="predicted"/>
<dbReference type="InterPro" id="IPR050789">
    <property type="entry name" value="Diverse_Enzym_Activities"/>
</dbReference>
<organism evidence="3 4">
    <name type="scientific">Paenibacillus uliginis N3/975</name>
    <dbReference type="NCBI Taxonomy" id="1313296"/>
    <lineage>
        <taxon>Bacteria</taxon>
        <taxon>Bacillati</taxon>
        <taxon>Bacillota</taxon>
        <taxon>Bacilli</taxon>
        <taxon>Bacillales</taxon>
        <taxon>Paenibacillaceae</taxon>
        <taxon>Paenibacillus</taxon>
    </lineage>
</organism>
<keyword evidence="4" id="KW-1185">Reference proteome</keyword>
<accession>A0A1X7HR50</accession>
<dbReference type="EMBL" id="LT840184">
    <property type="protein sequence ID" value="SMF90541.1"/>
    <property type="molecule type" value="Genomic_DNA"/>
</dbReference>
<evidence type="ECO:0000256" key="1">
    <source>
        <dbReference type="ARBA" id="ARBA00022801"/>
    </source>
</evidence>
<dbReference type="GO" id="GO:0016787">
    <property type="term" value="F:hydrolase activity"/>
    <property type="evidence" value="ECO:0007669"/>
    <property type="project" value="UniProtKB-KW"/>
</dbReference>
<keyword evidence="1" id="KW-0378">Hydrolase</keyword>
<evidence type="ECO:0000313" key="3">
    <source>
        <dbReference type="EMBL" id="SMF90541.1"/>
    </source>
</evidence>